<comment type="caution">
    <text evidence="2">The sequence shown here is derived from an EMBL/GenBank/DDBJ whole genome shotgun (WGS) entry which is preliminary data.</text>
</comment>
<dbReference type="EMBL" id="JANPWB010000003">
    <property type="protein sequence ID" value="KAJ1197357.1"/>
    <property type="molecule type" value="Genomic_DNA"/>
</dbReference>
<reference evidence="2" key="1">
    <citation type="journal article" date="2022" name="bioRxiv">
        <title>Sequencing and chromosome-scale assembly of the giantPleurodeles waltlgenome.</title>
        <authorList>
            <person name="Brown T."/>
            <person name="Elewa A."/>
            <person name="Iarovenko S."/>
            <person name="Subramanian E."/>
            <person name="Araus A.J."/>
            <person name="Petzold A."/>
            <person name="Susuki M."/>
            <person name="Suzuki K.-i.T."/>
            <person name="Hayashi T."/>
            <person name="Toyoda A."/>
            <person name="Oliveira C."/>
            <person name="Osipova E."/>
            <person name="Leigh N.D."/>
            <person name="Simon A."/>
            <person name="Yun M.H."/>
        </authorList>
    </citation>
    <scope>NUCLEOTIDE SEQUENCE</scope>
    <source>
        <strain evidence="2">20211129_DDA</strain>
        <tissue evidence="2">Liver</tissue>
    </source>
</reference>
<sequence length="141" mass="16174">MASSVLRDHEYEHDLTETPRELSSQGMLRPEESQSSASHSSDSEKTRDEPKVSGKRKRKSHHSTDKTMVRMNLFFDPESIIHPRSTEWVPSVEVVHYVQERLHKSFYKDVHSTLRSECPHPSLSSKVADTPEVNPSMATFL</sequence>
<dbReference type="Proteomes" id="UP001066276">
    <property type="component" value="Chromosome 2_1"/>
</dbReference>
<feature type="region of interest" description="Disordered" evidence="1">
    <location>
        <begin position="120"/>
        <end position="141"/>
    </location>
</feature>
<evidence type="ECO:0000313" key="2">
    <source>
        <dbReference type="EMBL" id="KAJ1197357.1"/>
    </source>
</evidence>
<keyword evidence="3" id="KW-1185">Reference proteome</keyword>
<feature type="compositionally biased region" description="Basic and acidic residues" evidence="1">
    <location>
        <begin position="41"/>
        <end position="52"/>
    </location>
</feature>
<protein>
    <submittedName>
        <fullName evidence="2">Uncharacterized protein</fullName>
    </submittedName>
</protein>
<gene>
    <name evidence="2" type="ORF">NDU88_001217</name>
</gene>
<proteinExistence type="predicted"/>
<accession>A0AAV7VB61</accession>
<feature type="region of interest" description="Disordered" evidence="1">
    <location>
        <begin position="1"/>
        <end position="67"/>
    </location>
</feature>
<evidence type="ECO:0000313" key="3">
    <source>
        <dbReference type="Proteomes" id="UP001066276"/>
    </source>
</evidence>
<organism evidence="2 3">
    <name type="scientific">Pleurodeles waltl</name>
    <name type="common">Iberian ribbed newt</name>
    <dbReference type="NCBI Taxonomy" id="8319"/>
    <lineage>
        <taxon>Eukaryota</taxon>
        <taxon>Metazoa</taxon>
        <taxon>Chordata</taxon>
        <taxon>Craniata</taxon>
        <taxon>Vertebrata</taxon>
        <taxon>Euteleostomi</taxon>
        <taxon>Amphibia</taxon>
        <taxon>Batrachia</taxon>
        <taxon>Caudata</taxon>
        <taxon>Salamandroidea</taxon>
        <taxon>Salamandridae</taxon>
        <taxon>Pleurodelinae</taxon>
        <taxon>Pleurodeles</taxon>
    </lineage>
</organism>
<evidence type="ECO:0000256" key="1">
    <source>
        <dbReference type="SAM" id="MobiDB-lite"/>
    </source>
</evidence>
<dbReference type="AlphaFoldDB" id="A0AAV7VB61"/>
<feature type="compositionally biased region" description="Basic and acidic residues" evidence="1">
    <location>
        <begin position="1"/>
        <end position="20"/>
    </location>
</feature>
<name>A0AAV7VB61_PLEWA</name>